<feature type="binding site" evidence="10">
    <location>
        <position position="73"/>
    </location>
    <ligand>
        <name>Mg(2+)</name>
        <dbReference type="ChEBI" id="CHEBI:18420"/>
    </ligand>
</feature>
<keyword evidence="3 10" id="KW-0479">Metal-binding</keyword>
<keyword evidence="5 10" id="KW-0378">Hydrolase</keyword>
<comment type="subunit">
    <text evidence="2 10">Homodimer.</text>
</comment>
<reference evidence="12 13" key="1">
    <citation type="submission" date="2018-05" db="EMBL/GenBank/DDBJ databases">
        <title>Genomic Encyclopedia of Type Strains, Phase IV (KMG-IV): sequencing the most valuable type-strain genomes for metagenomic binning, comparative biology and taxonomic classification.</title>
        <authorList>
            <person name="Goeker M."/>
        </authorList>
    </citation>
    <scope>NUCLEOTIDE SEQUENCE [LARGE SCALE GENOMIC DNA]</scope>
    <source>
        <strain evidence="12 13">DSM 18773</strain>
    </source>
</reference>
<comment type="catalytic activity">
    <reaction evidence="10">
        <text>ITP + H2O = IMP + diphosphate + H(+)</text>
        <dbReference type="Rhea" id="RHEA:29399"/>
        <dbReference type="ChEBI" id="CHEBI:15377"/>
        <dbReference type="ChEBI" id="CHEBI:15378"/>
        <dbReference type="ChEBI" id="CHEBI:33019"/>
        <dbReference type="ChEBI" id="CHEBI:58053"/>
        <dbReference type="ChEBI" id="CHEBI:61402"/>
        <dbReference type="EC" id="3.6.1.66"/>
    </reaction>
</comment>
<keyword evidence="6 10" id="KW-0460">Magnesium</keyword>
<protein>
    <recommendedName>
        <fullName evidence="10">dITP/XTP pyrophosphatase</fullName>
        <ecNumber evidence="10">3.6.1.66</ecNumber>
    </recommendedName>
    <alternativeName>
        <fullName evidence="10">Non-canonical purine NTP pyrophosphatase</fullName>
    </alternativeName>
    <alternativeName>
        <fullName evidence="10">Non-standard purine NTP pyrophosphatase</fullName>
    </alternativeName>
    <alternativeName>
        <fullName evidence="10">Nucleoside-triphosphate diphosphatase</fullName>
    </alternativeName>
    <alternativeName>
        <fullName evidence="10">Nucleoside-triphosphate pyrophosphatase</fullName>
        <shortName evidence="10">NTPase</shortName>
    </alternativeName>
</protein>
<dbReference type="CDD" id="cd00515">
    <property type="entry name" value="HAM1"/>
    <property type="match status" value="1"/>
</dbReference>
<dbReference type="EC" id="3.6.1.66" evidence="10"/>
<keyword evidence="7 10" id="KW-0546">Nucleotide metabolism</keyword>
<dbReference type="EMBL" id="QGGL01000002">
    <property type="protein sequence ID" value="PWK15840.1"/>
    <property type="molecule type" value="Genomic_DNA"/>
</dbReference>
<evidence type="ECO:0000256" key="7">
    <source>
        <dbReference type="ARBA" id="ARBA00023080"/>
    </source>
</evidence>
<dbReference type="RefSeq" id="WP_109686520.1">
    <property type="nucleotide sequence ID" value="NZ_QGGL01000002.1"/>
</dbReference>
<gene>
    <name evidence="12" type="ORF">C7459_10284</name>
</gene>
<dbReference type="InterPro" id="IPR029001">
    <property type="entry name" value="ITPase-like_fam"/>
</dbReference>
<dbReference type="NCBIfam" id="TIGR00042">
    <property type="entry name" value="RdgB/HAM1 family non-canonical purine NTP pyrophosphatase"/>
    <property type="match status" value="1"/>
</dbReference>
<proteinExistence type="inferred from homology"/>
<evidence type="ECO:0000256" key="11">
    <source>
        <dbReference type="RuleBase" id="RU003781"/>
    </source>
</evidence>
<dbReference type="Pfam" id="PF01725">
    <property type="entry name" value="Ham1p_like"/>
    <property type="match status" value="1"/>
</dbReference>
<dbReference type="GO" id="GO:0017111">
    <property type="term" value="F:ribonucleoside triphosphate phosphatase activity"/>
    <property type="evidence" value="ECO:0007669"/>
    <property type="project" value="InterPro"/>
</dbReference>
<dbReference type="HAMAP" id="MF_01405">
    <property type="entry name" value="Non_canon_purine_NTPase"/>
    <property type="match status" value="1"/>
</dbReference>
<feature type="binding site" evidence="10">
    <location>
        <begin position="13"/>
        <end position="18"/>
    </location>
    <ligand>
        <name>substrate</name>
    </ligand>
</feature>
<dbReference type="Proteomes" id="UP000245634">
    <property type="component" value="Unassembled WGS sequence"/>
</dbReference>
<comment type="caution">
    <text evidence="10">Lacks conserved residue(s) required for the propagation of feature annotation.</text>
</comment>
<keyword evidence="13" id="KW-1185">Reference proteome</keyword>
<comment type="cofactor">
    <cofactor evidence="10">
        <name>Mg(2+)</name>
        <dbReference type="ChEBI" id="CHEBI:18420"/>
    </cofactor>
    <text evidence="10">Binds 1 Mg(2+) ion per subunit.</text>
</comment>
<evidence type="ECO:0000256" key="8">
    <source>
        <dbReference type="ARBA" id="ARBA00051875"/>
    </source>
</evidence>
<evidence type="ECO:0000256" key="5">
    <source>
        <dbReference type="ARBA" id="ARBA00022801"/>
    </source>
</evidence>
<comment type="catalytic activity">
    <reaction evidence="8 10">
        <text>dITP + H2O = dIMP + diphosphate + H(+)</text>
        <dbReference type="Rhea" id="RHEA:28342"/>
        <dbReference type="ChEBI" id="CHEBI:15377"/>
        <dbReference type="ChEBI" id="CHEBI:15378"/>
        <dbReference type="ChEBI" id="CHEBI:33019"/>
        <dbReference type="ChEBI" id="CHEBI:61194"/>
        <dbReference type="ChEBI" id="CHEBI:61382"/>
        <dbReference type="EC" id="3.6.1.66"/>
    </reaction>
</comment>
<dbReference type="AlphaFoldDB" id="A0A316DZA2"/>
<dbReference type="SUPFAM" id="SSF52972">
    <property type="entry name" value="ITPase-like"/>
    <property type="match status" value="1"/>
</dbReference>
<evidence type="ECO:0000256" key="6">
    <source>
        <dbReference type="ARBA" id="ARBA00022842"/>
    </source>
</evidence>
<dbReference type="Gene3D" id="3.90.950.10">
    <property type="match status" value="1"/>
</dbReference>
<feature type="binding site" evidence="10">
    <location>
        <begin position="184"/>
        <end position="185"/>
    </location>
    <ligand>
        <name>substrate</name>
    </ligand>
</feature>
<dbReference type="GO" id="GO:0046872">
    <property type="term" value="F:metal ion binding"/>
    <property type="evidence" value="ECO:0007669"/>
    <property type="project" value="UniProtKB-KW"/>
</dbReference>
<dbReference type="GO" id="GO:0036222">
    <property type="term" value="F:XTP diphosphatase activity"/>
    <property type="evidence" value="ECO:0007669"/>
    <property type="project" value="UniProtKB-UniRule"/>
</dbReference>
<comment type="function">
    <text evidence="10">Pyrophosphatase that catalyzes the hydrolysis of nucleoside triphosphates to their monophosphate derivatives, with a high preference for the non-canonical purine nucleotides XTP (xanthosine triphosphate), dITP (deoxyinosine triphosphate) and ITP. Seems to function as a house-cleaning enzyme that removes non-canonical purine nucleotides from the nucleotide pool, thus preventing their incorporation into DNA/RNA and avoiding chromosomal lesions.</text>
</comment>
<feature type="binding site" evidence="10">
    <location>
        <begin position="156"/>
        <end position="159"/>
    </location>
    <ligand>
        <name>substrate</name>
    </ligand>
</feature>
<dbReference type="FunFam" id="3.90.950.10:FF:000001">
    <property type="entry name" value="dITP/XTP pyrophosphatase"/>
    <property type="match status" value="1"/>
</dbReference>
<evidence type="ECO:0000313" key="12">
    <source>
        <dbReference type="EMBL" id="PWK15840.1"/>
    </source>
</evidence>
<dbReference type="InterPro" id="IPR020922">
    <property type="entry name" value="dITP/XTP_pyrophosphatase"/>
</dbReference>
<dbReference type="GO" id="GO:0035870">
    <property type="term" value="F:dITP diphosphatase activity"/>
    <property type="evidence" value="ECO:0007669"/>
    <property type="project" value="UniProtKB-UniRule"/>
</dbReference>
<feature type="active site" description="Proton acceptor" evidence="10">
    <location>
        <position position="73"/>
    </location>
</feature>
<evidence type="ECO:0000256" key="10">
    <source>
        <dbReference type="HAMAP-Rule" id="MF_01405"/>
    </source>
</evidence>
<dbReference type="GO" id="GO:0000166">
    <property type="term" value="F:nucleotide binding"/>
    <property type="evidence" value="ECO:0007669"/>
    <property type="project" value="UniProtKB-KW"/>
</dbReference>
<dbReference type="PANTHER" id="PTHR11067">
    <property type="entry name" value="INOSINE TRIPHOSPHATE PYROPHOSPHATASE/HAM1 PROTEIN"/>
    <property type="match status" value="1"/>
</dbReference>
<accession>A0A316DZA2</accession>
<sequence>MSERIVTKLLLATRNQGKVREIASFFAELGWQVEPVPADAPEVVEDGTTFAANAIKKAEEMAALYHCPTLADDSGLEVDALDGRPGVYSARFSGEDATDASNNAKLLEELSGLAEPERGARFLSAIALARPGQETLVSFGTVEGRILTEPRGSEGFGYDPLFYLPTHGQSMAEISLAEKNAISHRAKALRTMVDMLKSEVEAQA</sequence>
<organism evidence="12 13">
    <name type="scientific">Tumebacillus permanentifrigoris</name>
    <dbReference type="NCBI Taxonomy" id="378543"/>
    <lineage>
        <taxon>Bacteria</taxon>
        <taxon>Bacillati</taxon>
        <taxon>Bacillota</taxon>
        <taxon>Bacilli</taxon>
        <taxon>Bacillales</taxon>
        <taxon>Alicyclobacillaceae</taxon>
        <taxon>Tumebacillus</taxon>
    </lineage>
</organism>
<dbReference type="GO" id="GO:0005829">
    <property type="term" value="C:cytosol"/>
    <property type="evidence" value="ECO:0007669"/>
    <property type="project" value="TreeGrafter"/>
</dbReference>
<dbReference type="GO" id="GO:0009117">
    <property type="term" value="P:nucleotide metabolic process"/>
    <property type="evidence" value="ECO:0007669"/>
    <property type="project" value="UniProtKB-KW"/>
</dbReference>
<dbReference type="GO" id="GO:0036220">
    <property type="term" value="F:ITP diphosphatase activity"/>
    <property type="evidence" value="ECO:0007669"/>
    <property type="project" value="UniProtKB-UniRule"/>
</dbReference>
<dbReference type="GO" id="GO:0009146">
    <property type="term" value="P:purine nucleoside triphosphate catabolic process"/>
    <property type="evidence" value="ECO:0007669"/>
    <property type="project" value="UniProtKB-UniRule"/>
</dbReference>
<comment type="catalytic activity">
    <reaction evidence="9 10">
        <text>XTP + H2O = XMP + diphosphate + H(+)</text>
        <dbReference type="Rhea" id="RHEA:28610"/>
        <dbReference type="ChEBI" id="CHEBI:15377"/>
        <dbReference type="ChEBI" id="CHEBI:15378"/>
        <dbReference type="ChEBI" id="CHEBI:33019"/>
        <dbReference type="ChEBI" id="CHEBI:57464"/>
        <dbReference type="ChEBI" id="CHEBI:61314"/>
        <dbReference type="EC" id="3.6.1.66"/>
    </reaction>
</comment>
<evidence type="ECO:0000256" key="4">
    <source>
        <dbReference type="ARBA" id="ARBA00022741"/>
    </source>
</evidence>
<keyword evidence="4 10" id="KW-0547">Nucleotide-binding</keyword>
<dbReference type="PANTHER" id="PTHR11067:SF9">
    <property type="entry name" value="INOSINE TRIPHOSPHATE PYROPHOSPHATASE"/>
    <property type="match status" value="1"/>
</dbReference>
<evidence type="ECO:0000256" key="9">
    <source>
        <dbReference type="ARBA" id="ARBA00052017"/>
    </source>
</evidence>
<dbReference type="InterPro" id="IPR002637">
    <property type="entry name" value="RdgB/HAM1"/>
</dbReference>
<evidence type="ECO:0000313" key="13">
    <source>
        <dbReference type="Proteomes" id="UP000245634"/>
    </source>
</evidence>
<name>A0A316DZA2_9BACL</name>
<dbReference type="OrthoDB" id="9807456at2"/>
<comment type="caution">
    <text evidence="12">The sequence shown here is derived from an EMBL/GenBank/DDBJ whole genome shotgun (WGS) entry which is preliminary data.</text>
</comment>
<comment type="similarity">
    <text evidence="1 10 11">Belongs to the HAM1 NTPase family.</text>
</comment>
<feature type="binding site" evidence="10">
    <location>
        <position position="179"/>
    </location>
    <ligand>
        <name>substrate</name>
    </ligand>
</feature>
<evidence type="ECO:0000256" key="1">
    <source>
        <dbReference type="ARBA" id="ARBA00008023"/>
    </source>
</evidence>
<evidence type="ECO:0000256" key="2">
    <source>
        <dbReference type="ARBA" id="ARBA00011738"/>
    </source>
</evidence>
<evidence type="ECO:0000256" key="3">
    <source>
        <dbReference type="ARBA" id="ARBA00022723"/>
    </source>
</evidence>
<feature type="binding site" evidence="10">
    <location>
        <position position="74"/>
    </location>
    <ligand>
        <name>substrate</name>
    </ligand>
</feature>
<dbReference type="NCBIfam" id="NF011397">
    <property type="entry name" value="PRK14822.1"/>
    <property type="match status" value="1"/>
</dbReference>